<dbReference type="EMBL" id="HE796683">
    <property type="protein sequence ID" value="CCH01423.1"/>
    <property type="molecule type" value="Genomic_DNA"/>
</dbReference>
<dbReference type="Gene3D" id="1.10.3730.20">
    <property type="match status" value="1"/>
</dbReference>
<keyword evidence="1" id="KW-0812">Transmembrane</keyword>
<feature type="transmembrane region" description="Helical" evidence="1">
    <location>
        <begin position="38"/>
        <end position="56"/>
    </location>
</feature>
<name>I0KBC0_9BACT</name>
<dbReference type="InterPro" id="IPR000620">
    <property type="entry name" value="EamA_dom"/>
</dbReference>
<organism evidence="3 4">
    <name type="scientific">Fibrella aestuarina BUZ 2</name>
    <dbReference type="NCBI Taxonomy" id="1166018"/>
    <lineage>
        <taxon>Bacteria</taxon>
        <taxon>Pseudomonadati</taxon>
        <taxon>Bacteroidota</taxon>
        <taxon>Cytophagia</taxon>
        <taxon>Cytophagales</taxon>
        <taxon>Spirosomataceae</taxon>
        <taxon>Fibrella</taxon>
    </lineage>
</organism>
<dbReference type="HOGENOM" id="CLU_084182_0_0_10"/>
<protein>
    <recommendedName>
        <fullName evidence="2">EamA domain-containing protein</fullName>
    </recommendedName>
</protein>
<dbReference type="eggNOG" id="COG0697">
    <property type="taxonomic scope" value="Bacteria"/>
</dbReference>
<dbReference type="STRING" id="1166018.FAES_3415"/>
<feature type="transmembrane region" description="Helical" evidence="1">
    <location>
        <begin position="224"/>
        <end position="244"/>
    </location>
</feature>
<dbReference type="OrthoDB" id="9795255at2"/>
<dbReference type="AlphaFoldDB" id="I0KBC0"/>
<evidence type="ECO:0000259" key="2">
    <source>
        <dbReference type="Pfam" id="PF00892"/>
    </source>
</evidence>
<keyword evidence="1" id="KW-0472">Membrane</keyword>
<feature type="transmembrane region" description="Helical" evidence="1">
    <location>
        <begin position="68"/>
        <end position="87"/>
    </location>
</feature>
<dbReference type="RefSeq" id="WP_015332522.1">
    <property type="nucleotide sequence ID" value="NC_020054.1"/>
</dbReference>
<sequence length="297" mass="31897">MLLFVGTITSLALLVRILANPLANVFQKKLTHQSADPLFVTAVTYTGLFIACLFVYRWETARHLRLDFWANALLMGVLAVLGNTLLVKALQTGDLSVLGPINAYKAVVSLVVGVVLLGEVPSVAGLLGVGLIVAGSYVVLQPKRGAGGGGWRLMGQPEIRWRVLALICSAVEAVYIKRAVLLADATTVFVVWCALGCVLSWGWYGSLHRSTLVGQWQLVAKHRLSYLALIALVGLMQLSTTVVFSGMQVGYALALFQTSAVVSVLFGYQFFGERQLLPKLLGATIMAIGAALIVLVR</sequence>
<feature type="transmembrane region" description="Helical" evidence="1">
    <location>
        <begin position="186"/>
        <end position="204"/>
    </location>
</feature>
<dbReference type="Pfam" id="PF00892">
    <property type="entry name" value="EamA"/>
    <property type="match status" value="1"/>
</dbReference>
<dbReference type="PANTHER" id="PTHR22911:SF137">
    <property type="entry name" value="SOLUTE CARRIER FAMILY 35 MEMBER G2-RELATED"/>
    <property type="match status" value="1"/>
</dbReference>
<evidence type="ECO:0000313" key="4">
    <source>
        <dbReference type="Proteomes" id="UP000011058"/>
    </source>
</evidence>
<feature type="transmembrane region" description="Helical" evidence="1">
    <location>
        <begin position="107"/>
        <end position="140"/>
    </location>
</feature>
<proteinExistence type="predicted"/>
<keyword evidence="4" id="KW-1185">Reference proteome</keyword>
<feature type="transmembrane region" description="Helical" evidence="1">
    <location>
        <begin position="280"/>
        <end position="296"/>
    </location>
</feature>
<gene>
    <name evidence="3" type="ORF">FAES_3415</name>
</gene>
<dbReference type="KEGG" id="fae:FAES_3415"/>
<dbReference type="SUPFAM" id="SSF103481">
    <property type="entry name" value="Multidrug resistance efflux transporter EmrE"/>
    <property type="match status" value="2"/>
</dbReference>
<dbReference type="InterPro" id="IPR037185">
    <property type="entry name" value="EmrE-like"/>
</dbReference>
<feature type="domain" description="EamA" evidence="2">
    <location>
        <begin position="23"/>
        <end position="140"/>
    </location>
</feature>
<keyword evidence="1" id="KW-1133">Transmembrane helix</keyword>
<dbReference type="GO" id="GO:0016020">
    <property type="term" value="C:membrane"/>
    <property type="evidence" value="ECO:0007669"/>
    <property type="project" value="InterPro"/>
</dbReference>
<evidence type="ECO:0000313" key="3">
    <source>
        <dbReference type="EMBL" id="CCH01423.1"/>
    </source>
</evidence>
<dbReference type="Proteomes" id="UP000011058">
    <property type="component" value="Chromosome"/>
</dbReference>
<reference evidence="3 4" key="1">
    <citation type="journal article" date="2012" name="J. Bacteriol.">
        <title>Genome Sequence of Fibrella aestuarina BUZ 2T, a Filamentous Marine Bacterium.</title>
        <authorList>
            <person name="Filippini M."/>
            <person name="Qi W."/>
            <person name="Blom J."/>
            <person name="Goesmann A."/>
            <person name="Smits T.H."/>
            <person name="Bagheri H.C."/>
        </authorList>
    </citation>
    <scope>NUCLEOTIDE SEQUENCE [LARGE SCALE GENOMIC DNA]</scope>
    <source>
        <strain evidence="4">BUZ 2T</strain>
    </source>
</reference>
<dbReference type="PANTHER" id="PTHR22911">
    <property type="entry name" value="ACYL-MALONYL CONDENSING ENZYME-RELATED"/>
    <property type="match status" value="1"/>
</dbReference>
<feature type="transmembrane region" description="Helical" evidence="1">
    <location>
        <begin position="161"/>
        <end position="180"/>
    </location>
</feature>
<accession>I0KBC0</accession>
<evidence type="ECO:0000256" key="1">
    <source>
        <dbReference type="SAM" id="Phobius"/>
    </source>
</evidence>
<feature type="transmembrane region" description="Helical" evidence="1">
    <location>
        <begin position="250"/>
        <end position="268"/>
    </location>
</feature>